<gene>
    <name evidence="2" type="ORF">FB558_6216</name>
</gene>
<evidence type="ECO:0000313" key="3">
    <source>
        <dbReference type="Proteomes" id="UP000315677"/>
    </source>
</evidence>
<organism evidence="2 3">
    <name type="scientific">Pseudonocardia kunmingensis</name>
    <dbReference type="NCBI Taxonomy" id="630975"/>
    <lineage>
        <taxon>Bacteria</taxon>
        <taxon>Bacillati</taxon>
        <taxon>Actinomycetota</taxon>
        <taxon>Actinomycetes</taxon>
        <taxon>Pseudonocardiales</taxon>
        <taxon>Pseudonocardiaceae</taxon>
        <taxon>Pseudonocardia</taxon>
    </lineage>
</organism>
<dbReference type="AlphaFoldDB" id="A0A543D9N8"/>
<protein>
    <submittedName>
        <fullName evidence="2">Uncharacterized protein</fullName>
    </submittedName>
</protein>
<reference evidence="2 3" key="1">
    <citation type="submission" date="2019-06" db="EMBL/GenBank/DDBJ databases">
        <title>Sequencing the genomes of 1000 actinobacteria strains.</title>
        <authorList>
            <person name="Klenk H.-P."/>
        </authorList>
    </citation>
    <scope>NUCLEOTIDE SEQUENCE [LARGE SCALE GENOMIC DNA]</scope>
    <source>
        <strain evidence="2 3">DSM 45301</strain>
    </source>
</reference>
<feature type="region of interest" description="Disordered" evidence="1">
    <location>
        <begin position="305"/>
        <end position="350"/>
    </location>
</feature>
<comment type="caution">
    <text evidence="2">The sequence shown here is derived from an EMBL/GenBank/DDBJ whole genome shotgun (WGS) entry which is preliminary data.</text>
</comment>
<name>A0A543D9N8_9PSEU</name>
<proteinExistence type="predicted"/>
<keyword evidence="3" id="KW-1185">Reference proteome</keyword>
<dbReference type="EMBL" id="VFPA01000004">
    <property type="protein sequence ID" value="TQM05988.1"/>
    <property type="molecule type" value="Genomic_DNA"/>
</dbReference>
<dbReference type="Proteomes" id="UP000315677">
    <property type="component" value="Unassembled WGS sequence"/>
</dbReference>
<evidence type="ECO:0000256" key="1">
    <source>
        <dbReference type="SAM" id="MobiDB-lite"/>
    </source>
</evidence>
<accession>A0A543D9N8</accession>
<sequence length="350" mass="37246">MAMSDALPRSSFSPDDMPLDAARSAFEWLLAGPAPLSVDGRGFSGLPSRAVPLDELLRRLLDRRCPQPLRDAVWAHLIRRSREEGGKWTVGCVGLALPALTGICATLTARFVADPRDIHSATLTGFLAELAHVDLGRPRIMLRLRWAAYRAGHLCLREALDAPTPSEEAFHSSAPQPLCGHPDLVLLAAVADRAITAAEAALIGSTRLEDTALADAARARGAGYEATKKARQRAERRLVDYLRGRAGDLAGAAPDDPAVEVLDRLVIDEQLRATATAPTPTPSTTAVRTSPTVIALGGLRRRRVRRVMSPNVPQSGVQGCGGSPTGASRAHQLDRPDTASGPTSEVPRCA</sequence>
<evidence type="ECO:0000313" key="2">
    <source>
        <dbReference type="EMBL" id="TQM05988.1"/>
    </source>
</evidence>